<evidence type="ECO:0000313" key="1">
    <source>
        <dbReference type="EMBL" id="MEV0711595.1"/>
    </source>
</evidence>
<sequence>MNTVLRIRQAGERDAARIADLLQLPEDLIRYLLATADRERLDAANFGQSIVASRSTVGWVYRDAATGELWPEPGEQIEPLEIRYSGSFRGKFDTGTAGRRTRIDALLLDTHETGGLRPTAIELARFSRSEDAQKRTVVISSGEPCLVVSPVTKDKTGLAVLTSQDSPQLSLGRLLNSAVDRYGSVAKWARDVPLRAEEAQPKSPLALALAELSETLGLLRFGEFRTVSPTHLAGLIDLSLGRWVDQYRYEAGLAAVVDPPTDEQSQDVAERFSLNPTITARWAAAPRSDCRRKVLELLVVRLRSGDPRLKALCVAAARYDSCAGTGSPPQELVDLGQQIVNVGQLLLSGEEGEHGEGES</sequence>
<accession>A0ABV3G1R1</accession>
<protein>
    <submittedName>
        <fullName evidence="1">Uncharacterized protein</fullName>
    </submittedName>
</protein>
<dbReference type="RefSeq" id="WP_357788118.1">
    <property type="nucleotide sequence ID" value="NZ_JBFAKC010000016.1"/>
</dbReference>
<comment type="caution">
    <text evidence="1">The sequence shown here is derived from an EMBL/GenBank/DDBJ whole genome shotgun (WGS) entry which is preliminary data.</text>
</comment>
<dbReference type="EMBL" id="JBFAKC010000016">
    <property type="protein sequence ID" value="MEV0711595.1"/>
    <property type="molecule type" value="Genomic_DNA"/>
</dbReference>
<organism evidence="1 2">
    <name type="scientific">Nocardia aurea</name>
    <dbReference type="NCBI Taxonomy" id="2144174"/>
    <lineage>
        <taxon>Bacteria</taxon>
        <taxon>Bacillati</taxon>
        <taxon>Actinomycetota</taxon>
        <taxon>Actinomycetes</taxon>
        <taxon>Mycobacteriales</taxon>
        <taxon>Nocardiaceae</taxon>
        <taxon>Nocardia</taxon>
    </lineage>
</organism>
<evidence type="ECO:0000313" key="2">
    <source>
        <dbReference type="Proteomes" id="UP001551695"/>
    </source>
</evidence>
<dbReference type="Proteomes" id="UP001551695">
    <property type="component" value="Unassembled WGS sequence"/>
</dbReference>
<reference evidence="1 2" key="1">
    <citation type="submission" date="2024-06" db="EMBL/GenBank/DDBJ databases">
        <title>The Natural Products Discovery Center: Release of the First 8490 Sequenced Strains for Exploring Actinobacteria Biosynthetic Diversity.</title>
        <authorList>
            <person name="Kalkreuter E."/>
            <person name="Kautsar S.A."/>
            <person name="Yang D."/>
            <person name="Bader C.D."/>
            <person name="Teijaro C.N."/>
            <person name="Fluegel L."/>
            <person name="Davis C.M."/>
            <person name="Simpson J.R."/>
            <person name="Lauterbach L."/>
            <person name="Steele A.D."/>
            <person name="Gui C."/>
            <person name="Meng S."/>
            <person name="Li G."/>
            <person name="Viehrig K."/>
            <person name="Ye F."/>
            <person name="Su P."/>
            <person name="Kiefer A.F."/>
            <person name="Nichols A."/>
            <person name="Cepeda A.J."/>
            <person name="Yan W."/>
            <person name="Fan B."/>
            <person name="Jiang Y."/>
            <person name="Adhikari A."/>
            <person name="Zheng C.-J."/>
            <person name="Schuster L."/>
            <person name="Cowan T.M."/>
            <person name="Smanski M.J."/>
            <person name="Chevrette M.G."/>
            <person name="De Carvalho L.P.S."/>
            <person name="Shen B."/>
        </authorList>
    </citation>
    <scope>NUCLEOTIDE SEQUENCE [LARGE SCALE GENOMIC DNA]</scope>
    <source>
        <strain evidence="1 2">NPDC050403</strain>
    </source>
</reference>
<name>A0ABV3G1R1_9NOCA</name>
<gene>
    <name evidence="1" type="ORF">AB0I48_28955</name>
</gene>
<proteinExistence type="predicted"/>
<keyword evidence="2" id="KW-1185">Reference proteome</keyword>